<gene>
    <name evidence="1" type="ORF">HELGO_WM58772</name>
</gene>
<name>A0A6S6U7Z2_9BACT</name>
<evidence type="ECO:0000313" key="1">
    <source>
        <dbReference type="EMBL" id="CAA6829246.1"/>
    </source>
</evidence>
<sequence>MKHLTYVFALLMLVACVDETPNVEETTVSEVSVEASLEKAKQSNEILTSQKHQDFLGAYVGMFNGVEVKDGGSVRNKINISIALLRWKIVLV</sequence>
<proteinExistence type="predicted"/>
<protein>
    <submittedName>
        <fullName evidence="1">Uncharacterized protein</fullName>
    </submittedName>
</protein>
<dbReference type="PROSITE" id="PS51257">
    <property type="entry name" value="PROKAR_LIPOPROTEIN"/>
    <property type="match status" value="1"/>
</dbReference>
<organism evidence="1">
    <name type="scientific">uncultured Aureispira sp</name>
    <dbReference type="NCBI Taxonomy" id="1331704"/>
    <lineage>
        <taxon>Bacteria</taxon>
        <taxon>Pseudomonadati</taxon>
        <taxon>Bacteroidota</taxon>
        <taxon>Saprospiria</taxon>
        <taxon>Saprospirales</taxon>
        <taxon>Saprospiraceae</taxon>
        <taxon>Aureispira</taxon>
        <taxon>environmental samples</taxon>
    </lineage>
</organism>
<dbReference type="EMBL" id="CACVAQ010000474">
    <property type="protein sequence ID" value="CAA6829246.1"/>
    <property type="molecule type" value="Genomic_DNA"/>
</dbReference>
<dbReference type="AlphaFoldDB" id="A0A6S6U7Z2"/>
<reference evidence="1" key="1">
    <citation type="submission" date="2020-01" db="EMBL/GenBank/DDBJ databases">
        <authorList>
            <person name="Meier V. D."/>
            <person name="Meier V D."/>
        </authorList>
    </citation>
    <scope>NUCLEOTIDE SEQUENCE</scope>
    <source>
        <strain evidence="1">HLG_WM_MAG_10</strain>
    </source>
</reference>
<accession>A0A6S6U7Z2</accession>